<dbReference type="AlphaFoldDB" id="A0AAE0KT55"/>
<protein>
    <submittedName>
        <fullName evidence="1">Uncharacterized protein</fullName>
    </submittedName>
</protein>
<name>A0AAE0KT55_9CHLO</name>
<comment type="caution">
    <text evidence="1">The sequence shown here is derived from an EMBL/GenBank/DDBJ whole genome shotgun (WGS) entry which is preliminary data.</text>
</comment>
<dbReference type="Proteomes" id="UP001190700">
    <property type="component" value="Unassembled WGS sequence"/>
</dbReference>
<sequence>MFECLDTVEVLDGEIEDSLSVDDTAMFDAYYNQELTDYMFHSVLDLQQFSFMFLKDNLKNPLEDCDDHRKRHTHLMTITQTLFSFGFTDKTNFDYCIQIFKLLFVDRLLHEMDYKFAVLRWGAIFTKEDERVIRILKAEIDMYHDEVLRSTVLDTSVDIHFNGITLEEYLIESADLLDMYTDIVCFMEDRERYLKTIRNQICSTVYDVYEQCDTKVYLRGYLGDEYIGIDSIEDNVAYTSNFFVI</sequence>
<gene>
    <name evidence="1" type="ORF">CYMTET_31199</name>
</gene>
<reference evidence="1 2" key="1">
    <citation type="journal article" date="2015" name="Genome Biol. Evol.">
        <title>Comparative Genomics of a Bacterivorous Green Alga Reveals Evolutionary Causalities and Consequences of Phago-Mixotrophic Mode of Nutrition.</title>
        <authorList>
            <person name="Burns J.A."/>
            <person name="Paasch A."/>
            <person name="Narechania A."/>
            <person name="Kim E."/>
        </authorList>
    </citation>
    <scope>NUCLEOTIDE SEQUENCE [LARGE SCALE GENOMIC DNA]</scope>
    <source>
        <strain evidence="1 2">PLY_AMNH</strain>
    </source>
</reference>
<evidence type="ECO:0000313" key="1">
    <source>
        <dbReference type="EMBL" id="KAK3259817.1"/>
    </source>
</evidence>
<evidence type="ECO:0000313" key="2">
    <source>
        <dbReference type="Proteomes" id="UP001190700"/>
    </source>
</evidence>
<organism evidence="1 2">
    <name type="scientific">Cymbomonas tetramitiformis</name>
    <dbReference type="NCBI Taxonomy" id="36881"/>
    <lineage>
        <taxon>Eukaryota</taxon>
        <taxon>Viridiplantae</taxon>
        <taxon>Chlorophyta</taxon>
        <taxon>Pyramimonadophyceae</taxon>
        <taxon>Pyramimonadales</taxon>
        <taxon>Pyramimonadaceae</taxon>
        <taxon>Cymbomonas</taxon>
    </lineage>
</organism>
<dbReference type="EMBL" id="LGRX02018447">
    <property type="protein sequence ID" value="KAK3259817.1"/>
    <property type="molecule type" value="Genomic_DNA"/>
</dbReference>
<proteinExistence type="predicted"/>
<accession>A0AAE0KT55</accession>
<keyword evidence="2" id="KW-1185">Reference proteome</keyword>